<keyword evidence="1 5" id="KW-0813">Transport</keyword>
<gene>
    <name evidence="6" type="ORF">BJX66DRAFT_337910</name>
</gene>
<dbReference type="Gene3D" id="3.40.50.300">
    <property type="entry name" value="P-loop containing nucleotide triphosphate hydrolases"/>
    <property type="match status" value="1"/>
</dbReference>
<evidence type="ECO:0000256" key="5">
    <source>
        <dbReference type="RuleBase" id="RU363057"/>
    </source>
</evidence>
<reference evidence="6 7" key="1">
    <citation type="submission" date="2024-07" db="EMBL/GenBank/DDBJ databases">
        <title>Section-level genome sequencing and comparative genomics of Aspergillus sections Usti and Cavernicolus.</title>
        <authorList>
            <consortium name="Lawrence Berkeley National Laboratory"/>
            <person name="Nybo J.L."/>
            <person name="Vesth T.C."/>
            <person name="Theobald S."/>
            <person name="Frisvad J.C."/>
            <person name="Larsen T.O."/>
            <person name="Kjaerboelling I."/>
            <person name="Rothschild-Mancinelli K."/>
            <person name="Lyhne E.K."/>
            <person name="Kogle M.E."/>
            <person name="Barry K."/>
            <person name="Clum A."/>
            <person name="Na H."/>
            <person name="Ledsgaard L."/>
            <person name="Lin J."/>
            <person name="Lipzen A."/>
            <person name="Kuo A."/>
            <person name="Riley R."/>
            <person name="Mondo S."/>
            <person name="Labutti K."/>
            <person name="Haridas S."/>
            <person name="Pangalinan J."/>
            <person name="Salamov A.A."/>
            <person name="Simmons B.A."/>
            <person name="Magnuson J.K."/>
            <person name="Chen J."/>
            <person name="Drula E."/>
            <person name="Henrissat B."/>
            <person name="Wiebenga A."/>
            <person name="Lubbers R.J."/>
            <person name="Gomes A.C."/>
            <person name="Makela M.R."/>
            <person name="Stajich J."/>
            <person name="Grigoriev I.V."/>
            <person name="Mortensen U.H."/>
            <person name="De Vries R.P."/>
            <person name="Baker S.E."/>
            <person name="Andersen M.R."/>
        </authorList>
    </citation>
    <scope>NUCLEOTIDE SEQUENCE [LARGE SCALE GENOMIC DNA]</scope>
    <source>
        <strain evidence="6 7">CBS 209.92</strain>
    </source>
</reference>
<evidence type="ECO:0000313" key="6">
    <source>
        <dbReference type="EMBL" id="KAL2794429.1"/>
    </source>
</evidence>
<comment type="function">
    <text evidence="5">GTP-binding protein involved in nucleocytoplasmic transport. Required for the import of protein into the nucleus and also for RNA export. Involved in chromatin condensation and control of cell cycle.</text>
</comment>
<evidence type="ECO:0000256" key="4">
    <source>
        <dbReference type="ARBA" id="ARBA00023134"/>
    </source>
</evidence>
<evidence type="ECO:0000313" key="7">
    <source>
        <dbReference type="Proteomes" id="UP001610563"/>
    </source>
</evidence>
<keyword evidence="6" id="KW-0378">Hydrolase</keyword>
<protein>
    <recommendedName>
        <fullName evidence="5">GTP-binding nuclear protein</fullName>
    </recommendedName>
</protein>
<keyword evidence="4 5" id="KW-0342">GTP-binding</keyword>
<dbReference type="GO" id="GO:0016787">
    <property type="term" value="F:hydrolase activity"/>
    <property type="evidence" value="ECO:0007669"/>
    <property type="project" value="UniProtKB-KW"/>
</dbReference>
<dbReference type="PROSITE" id="PS51418">
    <property type="entry name" value="RAN"/>
    <property type="match status" value="1"/>
</dbReference>
<dbReference type="EMBL" id="JBFTWV010000045">
    <property type="protein sequence ID" value="KAL2794429.1"/>
    <property type="molecule type" value="Genomic_DNA"/>
</dbReference>
<dbReference type="Proteomes" id="UP001610563">
    <property type="component" value="Unassembled WGS sequence"/>
</dbReference>
<keyword evidence="5" id="KW-0539">Nucleus</keyword>
<keyword evidence="3 5" id="KW-0653">Protein transport</keyword>
<dbReference type="PROSITE" id="PS51419">
    <property type="entry name" value="RAB"/>
    <property type="match status" value="1"/>
</dbReference>
<dbReference type="InterPro" id="IPR027417">
    <property type="entry name" value="P-loop_NTPase"/>
</dbReference>
<evidence type="ECO:0000256" key="1">
    <source>
        <dbReference type="ARBA" id="ARBA00022448"/>
    </source>
</evidence>
<sequence length="194" mass="22594">MSNSSRRLKIVMFGDDRVGKSAFLQRYARGEFLAEYRPSHQPELYTIVIEFNNALVIFDIWDIPPGIPSDDLIRGSDGAILMFDLQRPSTYESIPRYYTNMLPVFNCKDRVPIPAVICGNKVDCIERKVKPPHITYHREKGLQYYDFSVRSLYNFQKPLLFLARRALGEPELEYARVPDVGDQMERERRGEQDP</sequence>
<keyword evidence="7" id="KW-1185">Reference proteome</keyword>
<comment type="caution">
    <text evidence="6">The sequence shown here is derived from an EMBL/GenBank/DDBJ whole genome shotgun (WGS) entry which is preliminary data.</text>
</comment>
<dbReference type="SMART" id="SM00173">
    <property type="entry name" value="RAS"/>
    <property type="match status" value="1"/>
</dbReference>
<dbReference type="SUPFAM" id="SSF52540">
    <property type="entry name" value="P-loop containing nucleoside triphosphate hydrolases"/>
    <property type="match status" value="1"/>
</dbReference>
<dbReference type="InterPro" id="IPR001806">
    <property type="entry name" value="Small_GTPase"/>
</dbReference>
<name>A0ABR4G6X2_9EURO</name>
<evidence type="ECO:0000256" key="3">
    <source>
        <dbReference type="ARBA" id="ARBA00022927"/>
    </source>
</evidence>
<comment type="subcellular location">
    <subcellularLocation>
        <location evidence="5">Nucleus</location>
    </subcellularLocation>
</comment>
<dbReference type="SMART" id="SM00175">
    <property type="entry name" value="RAB"/>
    <property type="match status" value="1"/>
</dbReference>
<dbReference type="PANTHER" id="PTHR24071:SF0">
    <property type="entry name" value="GTP-BINDING NUCLEAR PROTEIN RAN"/>
    <property type="match status" value="1"/>
</dbReference>
<accession>A0ABR4G6X2</accession>
<evidence type="ECO:0000256" key="2">
    <source>
        <dbReference type="ARBA" id="ARBA00022741"/>
    </source>
</evidence>
<proteinExistence type="inferred from homology"/>
<organism evidence="6 7">
    <name type="scientific">Aspergillus keveii</name>
    <dbReference type="NCBI Taxonomy" id="714993"/>
    <lineage>
        <taxon>Eukaryota</taxon>
        <taxon>Fungi</taxon>
        <taxon>Dikarya</taxon>
        <taxon>Ascomycota</taxon>
        <taxon>Pezizomycotina</taxon>
        <taxon>Eurotiomycetes</taxon>
        <taxon>Eurotiomycetidae</taxon>
        <taxon>Eurotiales</taxon>
        <taxon>Aspergillaceae</taxon>
        <taxon>Aspergillus</taxon>
        <taxon>Aspergillus subgen. Nidulantes</taxon>
    </lineage>
</organism>
<dbReference type="InterPro" id="IPR002041">
    <property type="entry name" value="Ran_GTPase"/>
</dbReference>
<dbReference type="PRINTS" id="PR00627">
    <property type="entry name" value="GTPRANTC4"/>
</dbReference>
<dbReference type="PANTHER" id="PTHR24071">
    <property type="entry name" value="RAN GTPASE"/>
    <property type="match status" value="1"/>
</dbReference>
<dbReference type="Pfam" id="PF00071">
    <property type="entry name" value="Ras"/>
    <property type="match status" value="1"/>
</dbReference>
<comment type="similarity">
    <text evidence="5">Belongs to the small GTPase superfamily. Ran family.</text>
</comment>
<keyword evidence="2 5" id="KW-0547">Nucleotide-binding</keyword>
<dbReference type="SMART" id="SM00176">
    <property type="entry name" value="RAN"/>
    <property type="match status" value="1"/>
</dbReference>